<comment type="caution">
    <text evidence="2">The sequence shown here is derived from an EMBL/GenBank/DDBJ whole genome shotgun (WGS) entry which is preliminary data.</text>
</comment>
<name>A0A1F7RJX3_9BACT</name>
<dbReference type="GO" id="GO:0004622">
    <property type="term" value="F:phosphatidylcholine lysophospholipase activity"/>
    <property type="evidence" value="ECO:0007669"/>
    <property type="project" value="TreeGrafter"/>
</dbReference>
<dbReference type="InterPro" id="IPR051532">
    <property type="entry name" value="Ester_Hydrolysis_Enzymes"/>
</dbReference>
<reference evidence="2 3" key="1">
    <citation type="journal article" date="2016" name="Nat. Commun.">
        <title>Thousands of microbial genomes shed light on interconnected biogeochemical processes in an aquifer system.</title>
        <authorList>
            <person name="Anantharaman K."/>
            <person name="Brown C.T."/>
            <person name="Hug L.A."/>
            <person name="Sharon I."/>
            <person name="Castelle C.J."/>
            <person name="Probst A.J."/>
            <person name="Thomas B.C."/>
            <person name="Singh A."/>
            <person name="Wilkins M.J."/>
            <person name="Karaoz U."/>
            <person name="Brodie E.L."/>
            <person name="Williams K.H."/>
            <person name="Hubbard S.S."/>
            <person name="Banfield J.F."/>
        </authorList>
    </citation>
    <scope>NUCLEOTIDE SEQUENCE [LARGE SCALE GENOMIC DNA]</scope>
</reference>
<proteinExistence type="predicted"/>
<dbReference type="InterPro" id="IPR036514">
    <property type="entry name" value="SGNH_hydro_sf"/>
</dbReference>
<dbReference type="SUPFAM" id="SSF52266">
    <property type="entry name" value="SGNH hydrolase"/>
    <property type="match status" value="1"/>
</dbReference>
<evidence type="ECO:0000259" key="1">
    <source>
        <dbReference type="Pfam" id="PF13472"/>
    </source>
</evidence>
<dbReference type="Gene3D" id="3.40.50.1110">
    <property type="entry name" value="SGNH hydrolase"/>
    <property type="match status" value="1"/>
</dbReference>
<dbReference type="PANTHER" id="PTHR30383">
    <property type="entry name" value="THIOESTERASE 1/PROTEASE 1/LYSOPHOSPHOLIPASE L1"/>
    <property type="match status" value="1"/>
</dbReference>
<protein>
    <recommendedName>
        <fullName evidence="1">SGNH hydrolase-type esterase domain-containing protein</fullName>
    </recommendedName>
</protein>
<accession>A0A1F7RJX3</accession>
<evidence type="ECO:0000313" key="3">
    <source>
        <dbReference type="Proteomes" id="UP000179266"/>
    </source>
</evidence>
<dbReference type="Proteomes" id="UP000179266">
    <property type="component" value="Unassembled WGS sequence"/>
</dbReference>
<sequence>MKLNKKFIKQVLEKIFLLLIFPGIIFAFLEGAIRISGIDVDSISNKRFGINLPGWLISNEEWVFATKFRQDEKGWEMDDSRIDWQKNYRKDRFVEYRLQPDIDSYCVNDFNKLEVANNLRFHVVTNSKGYRTAEFSEKKPFNTFRIISLGDSSTFGWGVDNDKTFSAKLQTLLNSEQRFQALNFEVINMGIPGYTTEHGVRLLDKEVSNLDPDMLIVSYGVNDARISLNSISERLKKEACAIAWVREQLEKLYIFKLLRKLIFQVYDPFSKDINKQRPHTKPNVDSDSYQKNLKTFIDFMKKRNRFIILLGICAPESYRTPMKIVASQYDVPYADAFDLFDAKIEDIKSGKIFTEEMALYKSVYGENQLRNVRSRYVTSDGCHPHIIGHQIIADELANIILHNLH</sequence>
<dbReference type="AlphaFoldDB" id="A0A1F7RJX3"/>
<dbReference type="EMBL" id="MGDD01000339">
    <property type="protein sequence ID" value="OGL41823.1"/>
    <property type="molecule type" value="Genomic_DNA"/>
</dbReference>
<gene>
    <name evidence="2" type="ORF">A2161_18625</name>
</gene>
<dbReference type="PANTHER" id="PTHR30383:SF5">
    <property type="entry name" value="SGNH HYDROLASE-TYPE ESTERASE DOMAIN-CONTAINING PROTEIN"/>
    <property type="match status" value="1"/>
</dbReference>
<feature type="domain" description="SGNH hydrolase-type esterase" evidence="1">
    <location>
        <begin position="149"/>
        <end position="346"/>
    </location>
</feature>
<dbReference type="InterPro" id="IPR013830">
    <property type="entry name" value="SGNH_hydro"/>
</dbReference>
<dbReference type="Pfam" id="PF13472">
    <property type="entry name" value="Lipase_GDSL_2"/>
    <property type="match status" value="1"/>
</dbReference>
<evidence type="ECO:0000313" key="2">
    <source>
        <dbReference type="EMBL" id="OGL41823.1"/>
    </source>
</evidence>
<organism evidence="2 3">
    <name type="scientific">Candidatus Schekmanbacteria bacterium RBG_13_48_7</name>
    <dbReference type="NCBI Taxonomy" id="1817878"/>
    <lineage>
        <taxon>Bacteria</taxon>
        <taxon>Candidatus Schekmaniibacteriota</taxon>
    </lineage>
</organism>